<comment type="caution">
    <text evidence="1">The sequence shown here is derived from an EMBL/GenBank/DDBJ whole genome shotgun (WGS) entry which is preliminary data.</text>
</comment>
<proteinExistence type="predicted"/>
<dbReference type="Proteomes" id="UP001556636">
    <property type="component" value="Unassembled WGS sequence"/>
</dbReference>
<keyword evidence="2" id="KW-1185">Reference proteome</keyword>
<dbReference type="RefSeq" id="WP_367950938.1">
    <property type="nucleotide sequence ID" value="NZ_JBAKFG010000001.1"/>
</dbReference>
<dbReference type="EMBL" id="JBAKFG010000001">
    <property type="protein sequence ID" value="MEX0372105.1"/>
    <property type="molecule type" value="Genomic_DNA"/>
</dbReference>
<evidence type="ECO:0000313" key="2">
    <source>
        <dbReference type="Proteomes" id="UP001556636"/>
    </source>
</evidence>
<accession>A0ABV3RVB5</accession>
<organism evidence="1 2">
    <name type="scientific">Spiribacter roseus</name>
    <dbReference type="NCBI Taxonomy" id="1855875"/>
    <lineage>
        <taxon>Bacteria</taxon>
        <taxon>Pseudomonadati</taxon>
        <taxon>Pseudomonadota</taxon>
        <taxon>Gammaproteobacteria</taxon>
        <taxon>Chromatiales</taxon>
        <taxon>Ectothiorhodospiraceae</taxon>
        <taxon>Spiribacter</taxon>
    </lineage>
</organism>
<gene>
    <name evidence="1" type="ORF">V6X51_01495</name>
</gene>
<protein>
    <submittedName>
        <fullName evidence="1">Uncharacterized protein</fullName>
    </submittedName>
</protein>
<name>A0ABV3RVB5_9GAMM</name>
<reference evidence="1 2" key="1">
    <citation type="submission" date="2024-02" db="EMBL/GenBank/DDBJ databases">
        <title>New especies of Spiribacter isolated from saline water.</title>
        <authorList>
            <person name="Leon M.J."/>
            <person name="De La Haba R."/>
            <person name="Sanchez-Porro C."/>
            <person name="Ventosa A."/>
        </authorList>
    </citation>
    <scope>NUCLEOTIDE SEQUENCE [LARGE SCALE GENOMIC DNA]</scope>
    <source>
        <strain evidence="2">ag22IC6-196</strain>
    </source>
</reference>
<sequence>MPKKSQYRLTGEIPEIDVRRWKKSGHLEPGTRFISQWYAGAEPYAGMRVHVESHRRLWLSYHYERHGVAEDLLYPITIDWTDCHLGGHRPWFVCPNPDCGRRCAILYADRIFRCRECLELRYPSQREPRYDRLARRAESIRQRLGWTSGMLAGPEWKPKHMHWRTFRRLVDEHERFAEAAVNSAVPLQKLTAVVDW</sequence>
<evidence type="ECO:0000313" key="1">
    <source>
        <dbReference type="EMBL" id="MEX0372105.1"/>
    </source>
</evidence>